<dbReference type="AlphaFoldDB" id="A0A8J6B5S9"/>
<dbReference type="SUPFAM" id="SSF48726">
    <property type="entry name" value="Immunoglobulin"/>
    <property type="match status" value="1"/>
</dbReference>
<evidence type="ECO:0000256" key="3">
    <source>
        <dbReference type="ARBA" id="ARBA00022729"/>
    </source>
</evidence>
<reference evidence="10" key="1">
    <citation type="thesis" date="2020" institute="ProQuest LLC" country="789 East Eisenhower Parkway, Ann Arbor, MI, USA">
        <title>Comparative Genomics and Chromosome Evolution.</title>
        <authorList>
            <person name="Mudd A.B."/>
        </authorList>
    </citation>
    <scope>NUCLEOTIDE SEQUENCE</scope>
    <source>
        <strain evidence="10">HN-11 Male</strain>
        <tissue evidence="10">Kidney and liver</tissue>
    </source>
</reference>
<accession>A0A8J6B5S9</accession>
<evidence type="ECO:0000256" key="7">
    <source>
        <dbReference type="ARBA" id="ARBA00023180"/>
    </source>
</evidence>
<keyword evidence="6" id="KW-1015">Disulfide bond</keyword>
<dbReference type="InterPro" id="IPR052051">
    <property type="entry name" value="TCR_complex_component"/>
</dbReference>
<dbReference type="InterPro" id="IPR036179">
    <property type="entry name" value="Ig-like_dom_sf"/>
</dbReference>
<dbReference type="EMBL" id="WNTK01026444">
    <property type="protein sequence ID" value="KAG9461206.1"/>
    <property type="molecule type" value="Genomic_DNA"/>
</dbReference>
<evidence type="ECO:0000256" key="8">
    <source>
        <dbReference type="SAM" id="SignalP"/>
    </source>
</evidence>
<comment type="caution">
    <text evidence="10">The sequence shown here is derived from an EMBL/GenBank/DDBJ whole genome shotgun (WGS) entry which is preliminary data.</text>
</comment>
<feature type="signal peptide" evidence="8">
    <location>
        <begin position="1"/>
        <end position="18"/>
    </location>
</feature>
<evidence type="ECO:0000259" key="9">
    <source>
        <dbReference type="PROSITE" id="PS50835"/>
    </source>
</evidence>
<dbReference type="Proteomes" id="UP000770717">
    <property type="component" value="Unassembled WGS sequence"/>
</dbReference>
<dbReference type="InterPro" id="IPR007110">
    <property type="entry name" value="Ig-like_dom"/>
</dbReference>
<keyword evidence="3 8" id="KW-0732">Signal</keyword>
<gene>
    <name evidence="10" type="ORF">GDO78_017688</name>
</gene>
<evidence type="ECO:0000256" key="6">
    <source>
        <dbReference type="ARBA" id="ARBA00023157"/>
    </source>
</evidence>
<dbReference type="SMART" id="SM00409">
    <property type="entry name" value="IG"/>
    <property type="match status" value="1"/>
</dbReference>
<keyword evidence="11" id="KW-1185">Reference proteome</keyword>
<evidence type="ECO:0000313" key="10">
    <source>
        <dbReference type="EMBL" id="KAG9461206.1"/>
    </source>
</evidence>
<dbReference type="GO" id="GO:0005886">
    <property type="term" value="C:plasma membrane"/>
    <property type="evidence" value="ECO:0007669"/>
    <property type="project" value="UniProtKB-SubCell"/>
</dbReference>
<dbReference type="GO" id="GO:0009617">
    <property type="term" value="P:response to bacterium"/>
    <property type="evidence" value="ECO:0007669"/>
    <property type="project" value="TreeGrafter"/>
</dbReference>
<feature type="chain" id="PRO_5035307891" description="Ig-like domain-containing protein" evidence="8">
    <location>
        <begin position="19"/>
        <end position="123"/>
    </location>
</feature>
<proteinExistence type="predicted"/>
<evidence type="ECO:0000256" key="2">
    <source>
        <dbReference type="ARBA" id="ARBA00022475"/>
    </source>
</evidence>
<keyword evidence="5" id="KW-0472">Membrane</keyword>
<evidence type="ECO:0000256" key="5">
    <source>
        <dbReference type="ARBA" id="ARBA00023136"/>
    </source>
</evidence>
<organism evidence="10 11">
    <name type="scientific">Eleutherodactylus coqui</name>
    <name type="common">Puerto Rican coqui</name>
    <dbReference type="NCBI Taxonomy" id="57060"/>
    <lineage>
        <taxon>Eukaryota</taxon>
        <taxon>Metazoa</taxon>
        <taxon>Chordata</taxon>
        <taxon>Craniata</taxon>
        <taxon>Vertebrata</taxon>
        <taxon>Euteleostomi</taxon>
        <taxon>Amphibia</taxon>
        <taxon>Batrachia</taxon>
        <taxon>Anura</taxon>
        <taxon>Neobatrachia</taxon>
        <taxon>Hyloidea</taxon>
        <taxon>Eleutherodactylidae</taxon>
        <taxon>Eleutherodactylinae</taxon>
        <taxon>Eleutherodactylus</taxon>
        <taxon>Eleutherodactylus</taxon>
    </lineage>
</organism>
<feature type="domain" description="Ig-like" evidence="9">
    <location>
        <begin position="15"/>
        <end position="106"/>
    </location>
</feature>
<evidence type="ECO:0000313" key="11">
    <source>
        <dbReference type="Proteomes" id="UP000770717"/>
    </source>
</evidence>
<keyword evidence="7" id="KW-0325">Glycoprotein</keyword>
<dbReference type="Gene3D" id="2.60.40.10">
    <property type="entry name" value="Immunoglobulins"/>
    <property type="match status" value="1"/>
</dbReference>
<dbReference type="PANTHER" id="PTHR19433:SF111">
    <property type="entry name" value="T CELL RECEPTOR ALPHA VARIABLE 4"/>
    <property type="match status" value="1"/>
</dbReference>
<sequence length="123" mass="13926">MFRFIAAFIFFLCSPCTSNIIQTPKLETSAGKDFNLTCDHSSLPTNDFIHWYRLSPGQGPVYLIHGYKGTTLSDDQKLRLIFNDQRKSSVLNILYVTPEDSAVYLCAQGGTKLQTHFLPVQDF</sequence>
<dbReference type="GO" id="GO:0002376">
    <property type="term" value="P:immune system process"/>
    <property type="evidence" value="ECO:0007669"/>
    <property type="project" value="UniProtKB-KW"/>
</dbReference>
<comment type="subcellular location">
    <subcellularLocation>
        <location evidence="1">Cell membrane</location>
    </subcellularLocation>
</comment>
<dbReference type="OrthoDB" id="9631130at2759"/>
<evidence type="ECO:0000256" key="4">
    <source>
        <dbReference type="ARBA" id="ARBA00022859"/>
    </source>
</evidence>
<keyword evidence="4" id="KW-0391">Immunity</keyword>
<dbReference type="PROSITE" id="PS50835">
    <property type="entry name" value="IG_LIKE"/>
    <property type="match status" value="1"/>
</dbReference>
<dbReference type="PANTHER" id="PTHR19433">
    <property type="entry name" value="T-CELL RECEPTOR ALPHA CHAIN V REGION-RELATED"/>
    <property type="match status" value="1"/>
</dbReference>
<protein>
    <recommendedName>
        <fullName evidence="9">Ig-like domain-containing protein</fullName>
    </recommendedName>
</protein>
<dbReference type="InterPro" id="IPR013783">
    <property type="entry name" value="Ig-like_fold"/>
</dbReference>
<evidence type="ECO:0000256" key="1">
    <source>
        <dbReference type="ARBA" id="ARBA00004236"/>
    </source>
</evidence>
<keyword evidence="2" id="KW-1003">Cell membrane</keyword>
<dbReference type="Pfam" id="PF07686">
    <property type="entry name" value="V-set"/>
    <property type="match status" value="1"/>
</dbReference>
<dbReference type="InterPro" id="IPR013106">
    <property type="entry name" value="Ig_V-set"/>
</dbReference>
<dbReference type="SMART" id="SM00406">
    <property type="entry name" value="IGv"/>
    <property type="match status" value="1"/>
</dbReference>
<name>A0A8J6B5S9_ELECQ</name>
<dbReference type="InterPro" id="IPR003599">
    <property type="entry name" value="Ig_sub"/>
</dbReference>